<protein>
    <submittedName>
        <fullName evidence="1">Uncharacterized protein</fullName>
    </submittedName>
</protein>
<sequence>MCGSSRTMLIPTVEKGFSGSERFRAPSQVDPKVAFPRRTHPKKVNDQTHVRAKRFRSSGSSTLIGLSMSTKSTIKEKFFFFNITISNRGSNRSSIKHEGMKYSFWNHFFPAISINL</sequence>
<dbReference type="EnsemblMetazoa" id="GPPI031690-RA">
    <property type="protein sequence ID" value="GPPI031690-PA"/>
    <property type="gene ID" value="GPPI031690"/>
</dbReference>
<evidence type="ECO:0000313" key="1">
    <source>
        <dbReference type="EnsemblMetazoa" id="GPPI031690-PA"/>
    </source>
</evidence>
<keyword evidence="2" id="KW-1185">Reference proteome</keyword>
<organism evidence="1 2">
    <name type="scientific">Glossina palpalis gambiensis</name>
    <dbReference type="NCBI Taxonomy" id="67801"/>
    <lineage>
        <taxon>Eukaryota</taxon>
        <taxon>Metazoa</taxon>
        <taxon>Ecdysozoa</taxon>
        <taxon>Arthropoda</taxon>
        <taxon>Hexapoda</taxon>
        <taxon>Insecta</taxon>
        <taxon>Pterygota</taxon>
        <taxon>Neoptera</taxon>
        <taxon>Endopterygota</taxon>
        <taxon>Diptera</taxon>
        <taxon>Brachycera</taxon>
        <taxon>Muscomorpha</taxon>
        <taxon>Hippoboscoidea</taxon>
        <taxon>Glossinidae</taxon>
        <taxon>Glossina</taxon>
    </lineage>
</organism>
<accession>A0A1B0BIZ0</accession>
<reference evidence="2" key="1">
    <citation type="submission" date="2015-01" db="EMBL/GenBank/DDBJ databases">
        <authorList>
            <person name="Aksoy S."/>
            <person name="Warren W."/>
            <person name="Wilson R.K."/>
        </authorList>
    </citation>
    <scope>NUCLEOTIDE SEQUENCE [LARGE SCALE GENOMIC DNA]</scope>
    <source>
        <strain evidence="2">IAEA</strain>
    </source>
</reference>
<dbReference type="Proteomes" id="UP000092460">
    <property type="component" value="Unassembled WGS sequence"/>
</dbReference>
<name>A0A1B0BIZ0_9MUSC</name>
<evidence type="ECO:0000313" key="2">
    <source>
        <dbReference type="Proteomes" id="UP000092460"/>
    </source>
</evidence>
<reference evidence="1" key="2">
    <citation type="submission" date="2020-05" db="UniProtKB">
        <authorList>
            <consortium name="EnsemblMetazoa"/>
        </authorList>
    </citation>
    <scope>IDENTIFICATION</scope>
    <source>
        <strain evidence="1">IAEA</strain>
    </source>
</reference>
<dbReference type="VEuPathDB" id="VectorBase:GPPI031690"/>
<dbReference type="EMBL" id="JXJN01015240">
    <property type="status" value="NOT_ANNOTATED_CDS"/>
    <property type="molecule type" value="Genomic_DNA"/>
</dbReference>
<proteinExistence type="predicted"/>
<dbReference type="AlphaFoldDB" id="A0A1B0BIZ0"/>